<reference evidence="1" key="1">
    <citation type="submission" date="2022-04" db="EMBL/GenBank/DDBJ databases">
        <title>Genome of the entomopathogenic fungus Entomophthora muscae.</title>
        <authorList>
            <person name="Elya C."/>
            <person name="Lovett B.R."/>
            <person name="Lee E."/>
            <person name="Macias A.M."/>
            <person name="Hajek A.E."/>
            <person name="De Bivort B.L."/>
            <person name="Kasson M.T."/>
            <person name="De Fine Licht H.H."/>
            <person name="Stajich J.E."/>
        </authorList>
    </citation>
    <scope>NUCLEOTIDE SEQUENCE</scope>
    <source>
        <strain evidence="1">Berkeley</strain>
    </source>
</reference>
<evidence type="ECO:0000313" key="2">
    <source>
        <dbReference type="Proteomes" id="UP001165960"/>
    </source>
</evidence>
<evidence type="ECO:0000313" key="1">
    <source>
        <dbReference type="EMBL" id="KAJ9068199.1"/>
    </source>
</evidence>
<gene>
    <name evidence="1" type="ORF">DSO57_1031053</name>
</gene>
<sequence length="214" mass="23995">MSGNQTEEVTKLTKSELRPKFARDANIGLTHLWNLSHQALSIHPGLSGYYMSQFQKRSIFSESCGTVFVPGATCSVKLKKKDISAQRLGNSAPKASSFKARTYNFKNSIKFEKIHYSPKSQSPAPTLKRQKLQILKEPLIHEKPSKDSLKKNNKVPVAQVSKNMKQPFQPKPSAKKKGAKLNLSKILENDKKSKEEAKTKSQGFSLDDFLKGFN</sequence>
<name>A0ACC2T0L8_9FUNG</name>
<dbReference type="Proteomes" id="UP001165960">
    <property type="component" value="Unassembled WGS sequence"/>
</dbReference>
<accession>A0ACC2T0L8</accession>
<protein>
    <submittedName>
        <fullName evidence="1">Uncharacterized protein</fullName>
    </submittedName>
</protein>
<comment type="caution">
    <text evidence="1">The sequence shown here is derived from an EMBL/GenBank/DDBJ whole genome shotgun (WGS) entry which is preliminary data.</text>
</comment>
<organism evidence="1 2">
    <name type="scientific">Entomophthora muscae</name>
    <dbReference type="NCBI Taxonomy" id="34485"/>
    <lineage>
        <taxon>Eukaryota</taxon>
        <taxon>Fungi</taxon>
        <taxon>Fungi incertae sedis</taxon>
        <taxon>Zoopagomycota</taxon>
        <taxon>Entomophthoromycotina</taxon>
        <taxon>Entomophthoromycetes</taxon>
        <taxon>Entomophthorales</taxon>
        <taxon>Entomophthoraceae</taxon>
        <taxon>Entomophthora</taxon>
    </lineage>
</organism>
<proteinExistence type="predicted"/>
<keyword evidence="2" id="KW-1185">Reference proteome</keyword>
<dbReference type="EMBL" id="QTSX02003770">
    <property type="protein sequence ID" value="KAJ9068199.1"/>
    <property type="molecule type" value="Genomic_DNA"/>
</dbReference>